<dbReference type="Proteomes" id="UP000789759">
    <property type="component" value="Unassembled WGS sequence"/>
</dbReference>
<accession>A0A9N9IEI6</accession>
<name>A0A9N9IEI6_9GLOM</name>
<protein>
    <submittedName>
        <fullName evidence="2">140_t:CDS:1</fullName>
    </submittedName>
</protein>
<dbReference type="InterPro" id="IPR046700">
    <property type="entry name" value="DUF6570"/>
</dbReference>
<proteinExistence type="predicted"/>
<gene>
    <name evidence="2" type="ORF">CPELLU_LOCUS13597</name>
</gene>
<comment type="caution">
    <text evidence="2">The sequence shown here is derived from an EMBL/GenBank/DDBJ whole genome shotgun (WGS) entry which is preliminary data.</text>
</comment>
<dbReference type="Pfam" id="PF20209">
    <property type="entry name" value="DUF6570"/>
    <property type="match status" value="1"/>
</dbReference>
<evidence type="ECO:0000313" key="3">
    <source>
        <dbReference type="Proteomes" id="UP000789759"/>
    </source>
</evidence>
<sequence>MFNIETSDKAKKRKNNKQMAFRHHQAECLGVPLCILKMNENFEKLLLQYATWPQPIKNEVAINALANFCDKVSLNELRELPCVICSELYNSYNYMKISVQEIDFALLKTPINLINPLFEINFNYNHFYINASGLKVLLDHSGFIYLSKIYNISNNPFSLRVCKPCYEHLQKCKTPPLSLANNIWIGSTPLCLQDLTIPEQLLISSGYLCMKLIQLTKKKHTHHKLKEHVITFSQDPTSLVNHNQLFREKCILDENALNNLPEGEIPKALTLTTIIVDIDSCKPELYTESSSDDEELTNINKHNFNHILINNSINTASKLRSSGIINVDSIPITKRELTLLSFQKLVDESNFHTNKQLSMNMIITEIRAKLSMQSQILCVPYSNKSINEYEDLMLFLIGFPVLYLYGVGGHEGQSS</sequence>
<organism evidence="2 3">
    <name type="scientific">Cetraspora pellucida</name>
    <dbReference type="NCBI Taxonomy" id="1433469"/>
    <lineage>
        <taxon>Eukaryota</taxon>
        <taxon>Fungi</taxon>
        <taxon>Fungi incertae sedis</taxon>
        <taxon>Mucoromycota</taxon>
        <taxon>Glomeromycotina</taxon>
        <taxon>Glomeromycetes</taxon>
        <taxon>Diversisporales</taxon>
        <taxon>Gigasporaceae</taxon>
        <taxon>Cetraspora</taxon>
    </lineage>
</organism>
<keyword evidence="3" id="KW-1185">Reference proteome</keyword>
<feature type="domain" description="DUF6570" evidence="1">
    <location>
        <begin position="173"/>
        <end position="250"/>
    </location>
</feature>
<dbReference type="EMBL" id="CAJVQA010014714">
    <property type="protein sequence ID" value="CAG8732785.1"/>
    <property type="molecule type" value="Genomic_DNA"/>
</dbReference>
<reference evidence="2" key="1">
    <citation type="submission" date="2021-06" db="EMBL/GenBank/DDBJ databases">
        <authorList>
            <person name="Kallberg Y."/>
            <person name="Tangrot J."/>
            <person name="Rosling A."/>
        </authorList>
    </citation>
    <scope>NUCLEOTIDE SEQUENCE</scope>
    <source>
        <strain evidence="2">FL966</strain>
    </source>
</reference>
<dbReference type="OrthoDB" id="3202965at2759"/>
<evidence type="ECO:0000313" key="2">
    <source>
        <dbReference type="EMBL" id="CAG8732785.1"/>
    </source>
</evidence>
<evidence type="ECO:0000259" key="1">
    <source>
        <dbReference type="Pfam" id="PF20209"/>
    </source>
</evidence>
<dbReference type="AlphaFoldDB" id="A0A9N9IEI6"/>